<evidence type="ECO:0000313" key="2">
    <source>
        <dbReference type="Proteomes" id="UP001164472"/>
    </source>
</evidence>
<dbReference type="Proteomes" id="UP001164472">
    <property type="component" value="Chromosome"/>
</dbReference>
<keyword evidence="2" id="KW-1185">Reference proteome</keyword>
<dbReference type="PANTHER" id="PTHR35850">
    <property type="entry name" value="CYTOPLASMIC PROTEIN-RELATED"/>
    <property type="match status" value="1"/>
</dbReference>
<dbReference type="PANTHER" id="PTHR35850:SF2">
    <property type="entry name" value="TYPE VI SECRETION SYSTEM CONTRACTILE SHEATH SMALL SUBUNIT"/>
    <property type="match status" value="1"/>
</dbReference>
<accession>A0A9E8HPE0</accession>
<proteinExistence type="predicted"/>
<protein>
    <submittedName>
        <fullName evidence="1">Type VI secretion system contractile sheath small subunit</fullName>
    </submittedName>
</protein>
<gene>
    <name evidence="1" type="primary">tssB</name>
    <name evidence="1" type="ORF">NNL22_10135</name>
</gene>
<evidence type="ECO:0000313" key="1">
    <source>
        <dbReference type="EMBL" id="UZW73409.1"/>
    </source>
</evidence>
<dbReference type="EMBL" id="CP101527">
    <property type="protein sequence ID" value="UZW73409.1"/>
    <property type="molecule type" value="Genomic_DNA"/>
</dbReference>
<dbReference type="Pfam" id="PF05591">
    <property type="entry name" value="T6SS_VipA"/>
    <property type="match status" value="1"/>
</dbReference>
<name>A0A9E8HPE0_9ALTE</name>
<dbReference type="InterPro" id="IPR008312">
    <property type="entry name" value="T6SS_TssB1"/>
</dbReference>
<dbReference type="NCBIfam" id="TIGR03358">
    <property type="entry name" value="VI_chp_5"/>
    <property type="match status" value="1"/>
</dbReference>
<reference evidence="1" key="1">
    <citation type="submission" date="2022-07" db="EMBL/GenBank/DDBJ databases">
        <title>Alkalimarinus sp. nov., isolated from gut of a Alitta virens.</title>
        <authorList>
            <person name="Yang A.I."/>
            <person name="Shin N.-R."/>
        </authorList>
    </citation>
    <scope>NUCLEOTIDE SEQUENCE</scope>
    <source>
        <strain evidence="1">FA028</strain>
    </source>
</reference>
<organism evidence="1 2">
    <name type="scientific">Alkalimarinus sediminis</name>
    <dbReference type="NCBI Taxonomy" id="1632866"/>
    <lineage>
        <taxon>Bacteria</taxon>
        <taxon>Pseudomonadati</taxon>
        <taxon>Pseudomonadota</taxon>
        <taxon>Gammaproteobacteria</taxon>
        <taxon>Alteromonadales</taxon>
        <taxon>Alteromonadaceae</taxon>
        <taxon>Alkalimarinus</taxon>
    </lineage>
</organism>
<sequence>MSKEGSVAPRERINIQYKSEKGAAQESVELPLKMLVAGDFTSREDERAVEDRKPINIDKDNFNDVLKNQNIELQLEMPNRLVDVEDEETSVTLKLESIKDFSPENIAKQVPELNELLKLREALVALKGPLGNMPAFRKMIESSLQDEALKQQMLNELSA</sequence>
<dbReference type="PIRSF" id="PIRSF028301">
    <property type="entry name" value="UCP028301"/>
    <property type="match status" value="1"/>
</dbReference>
<dbReference type="KEGG" id="asem:NNL22_10135"/>
<dbReference type="RefSeq" id="WP_251809550.1">
    <property type="nucleotide sequence ID" value="NZ_CP101527.1"/>
</dbReference>
<dbReference type="AlphaFoldDB" id="A0A9E8HPE0"/>